<dbReference type="Pfam" id="PF13305">
    <property type="entry name" value="TetR_C_33"/>
    <property type="match status" value="1"/>
</dbReference>
<evidence type="ECO:0000313" key="7">
    <source>
        <dbReference type="Proteomes" id="UP000320011"/>
    </source>
</evidence>
<dbReference type="GO" id="GO:0003700">
    <property type="term" value="F:DNA-binding transcription factor activity"/>
    <property type="evidence" value="ECO:0007669"/>
    <property type="project" value="TreeGrafter"/>
</dbReference>
<accession>A0A558DKQ3</accession>
<evidence type="ECO:0000256" key="2">
    <source>
        <dbReference type="ARBA" id="ARBA00023125"/>
    </source>
</evidence>
<evidence type="ECO:0000313" key="6">
    <source>
        <dbReference type="EMBL" id="TVT61593.1"/>
    </source>
</evidence>
<keyword evidence="3" id="KW-0804">Transcription</keyword>
<dbReference type="PRINTS" id="PR00455">
    <property type="entry name" value="HTHTETR"/>
</dbReference>
<dbReference type="PANTHER" id="PTHR30055">
    <property type="entry name" value="HTH-TYPE TRANSCRIPTIONAL REGULATOR RUTR"/>
    <property type="match status" value="1"/>
</dbReference>
<name>A0A558DKQ3_9PSEU</name>
<dbReference type="Pfam" id="PF00440">
    <property type="entry name" value="TetR_N"/>
    <property type="match status" value="1"/>
</dbReference>
<keyword evidence="7" id="KW-1185">Reference proteome</keyword>
<dbReference type="InterPro" id="IPR009057">
    <property type="entry name" value="Homeodomain-like_sf"/>
</dbReference>
<keyword evidence="2 4" id="KW-0238">DNA-binding</keyword>
<proteinExistence type="predicted"/>
<dbReference type="SUPFAM" id="SSF48498">
    <property type="entry name" value="Tetracyclin repressor-like, C-terminal domain"/>
    <property type="match status" value="1"/>
</dbReference>
<reference evidence="6 7" key="2">
    <citation type="submission" date="2019-08" db="EMBL/GenBank/DDBJ databases">
        <title>Amycolatopsis acidicola sp. nov., isolated from peat swamp forest soil.</title>
        <authorList>
            <person name="Srisuk N."/>
        </authorList>
    </citation>
    <scope>NUCLEOTIDE SEQUENCE [LARGE SCALE GENOMIC DNA]</scope>
    <source>
        <strain evidence="6 7">TBRC 6029</strain>
    </source>
</reference>
<dbReference type="InterPro" id="IPR050109">
    <property type="entry name" value="HTH-type_TetR-like_transc_reg"/>
</dbReference>
<dbReference type="GO" id="GO:0000976">
    <property type="term" value="F:transcription cis-regulatory region binding"/>
    <property type="evidence" value="ECO:0007669"/>
    <property type="project" value="TreeGrafter"/>
</dbReference>
<organism evidence="6 7">
    <name type="scientific">Amycolatopsis rhizosphaerae</name>
    <dbReference type="NCBI Taxonomy" id="2053003"/>
    <lineage>
        <taxon>Bacteria</taxon>
        <taxon>Bacillati</taxon>
        <taxon>Actinomycetota</taxon>
        <taxon>Actinomycetes</taxon>
        <taxon>Pseudonocardiales</taxon>
        <taxon>Pseudonocardiaceae</taxon>
        <taxon>Amycolatopsis</taxon>
    </lineage>
</organism>
<keyword evidence="1" id="KW-0805">Transcription regulation</keyword>
<dbReference type="Proteomes" id="UP000320011">
    <property type="component" value="Unassembled WGS sequence"/>
</dbReference>
<evidence type="ECO:0000256" key="1">
    <source>
        <dbReference type="ARBA" id="ARBA00023015"/>
    </source>
</evidence>
<dbReference type="Gene3D" id="1.10.357.10">
    <property type="entry name" value="Tetracycline Repressor, domain 2"/>
    <property type="match status" value="1"/>
</dbReference>
<comment type="caution">
    <text evidence="6">The sequence shown here is derived from an EMBL/GenBank/DDBJ whole genome shotgun (WGS) entry which is preliminary data.</text>
</comment>
<gene>
    <name evidence="6" type="ORF">FNH05_02705</name>
</gene>
<dbReference type="AlphaFoldDB" id="A0A558DKQ3"/>
<dbReference type="PROSITE" id="PS50977">
    <property type="entry name" value="HTH_TETR_2"/>
    <property type="match status" value="1"/>
</dbReference>
<evidence type="ECO:0000259" key="5">
    <source>
        <dbReference type="PROSITE" id="PS50977"/>
    </source>
</evidence>
<feature type="domain" description="HTH tetR-type" evidence="5">
    <location>
        <begin position="9"/>
        <end position="69"/>
    </location>
</feature>
<feature type="DNA-binding region" description="H-T-H motif" evidence="4">
    <location>
        <begin position="32"/>
        <end position="51"/>
    </location>
</feature>
<dbReference type="SUPFAM" id="SSF46689">
    <property type="entry name" value="Homeodomain-like"/>
    <property type="match status" value="1"/>
</dbReference>
<dbReference type="EMBL" id="VJWX01000012">
    <property type="protein sequence ID" value="TVT61593.1"/>
    <property type="molecule type" value="Genomic_DNA"/>
</dbReference>
<sequence length="215" mass="23120">MVTRAESAAATRRALLDAAAELLDLGGPEAVTLREVGARAGVTRGAPYRHFADKESLLTAVAAESWERIGDQVHALRTDPALSASEKLRGALRTLIGVGREQPHLYQMLFRQHGHRSVQRGEGLDRVLRQLCGPTGDPAAADRAADRFQDEFLAVVAAFVGDRNAPHFGALLLTSAHGIASMELGGHLGTDRWRTTADELVDTLVRMVADEGEPT</sequence>
<dbReference type="InterPro" id="IPR036271">
    <property type="entry name" value="Tet_transcr_reg_TetR-rel_C_sf"/>
</dbReference>
<evidence type="ECO:0000256" key="3">
    <source>
        <dbReference type="ARBA" id="ARBA00023163"/>
    </source>
</evidence>
<dbReference type="PANTHER" id="PTHR30055:SF234">
    <property type="entry name" value="HTH-TYPE TRANSCRIPTIONAL REGULATOR BETI"/>
    <property type="match status" value="1"/>
</dbReference>
<protein>
    <submittedName>
        <fullName evidence="6">TetR/AcrR family transcriptional regulator</fullName>
    </submittedName>
</protein>
<dbReference type="InterPro" id="IPR025996">
    <property type="entry name" value="MT1864/Rv1816-like_C"/>
</dbReference>
<dbReference type="InterPro" id="IPR001647">
    <property type="entry name" value="HTH_TetR"/>
</dbReference>
<dbReference type="RefSeq" id="WP_144585648.1">
    <property type="nucleotide sequence ID" value="NZ_VJWX01000012.1"/>
</dbReference>
<reference evidence="6 7" key="1">
    <citation type="submission" date="2019-07" db="EMBL/GenBank/DDBJ databases">
        <authorList>
            <person name="Duangmal K."/>
            <person name="Teo W.F.A."/>
        </authorList>
    </citation>
    <scope>NUCLEOTIDE SEQUENCE [LARGE SCALE GENOMIC DNA]</scope>
    <source>
        <strain evidence="6 7">TBRC 6029</strain>
    </source>
</reference>
<evidence type="ECO:0000256" key="4">
    <source>
        <dbReference type="PROSITE-ProRule" id="PRU00335"/>
    </source>
</evidence>
<dbReference type="OrthoDB" id="3173376at2"/>